<gene>
    <name evidence="1" type="ORF">B0T26DRAFT_730107</name>
</gene>
<proteinExistence type="predicted"/>
<name>A0AA39ZTC5_9PEZI</name>
<protein>
    <submittedName>
        <fullName evidence="1">Uncharacterized protein</fullName>
    </submittedName>
</protein>
<dbReference type="GeneID" id="85326269"/>
<organism evidence="1 2">
    <name type="scientific">Lasiosphaeria miniovina</name>
    <dbReference type="NCBI Taxonomy" id="1954250"/>
    <lineage>
        <taxon>Eukaryota</taxon>
        <taxon>Fungi</taxon>
        <taxon>Dikarya</taxon>
        <taxon>Ascomycota</taxon>
        <taxon>Pezizomycotina</taxon>
        <taxon>Sordariomycetes</taxon>
        <taxon>Sordariomycetidae</taxon>
        <taxon>Sordariales</taxon>
        <taxon>Lasiosphaeriaceae</taxon>
        <taxon>Lasiosphaeria</taxon>
    </lineage>
</organism>
<dbReference type="RefSeq" id="XP_060290044.1">
    <property type="nucleotide sequence ID" value="XM_060442999.1"/>
</dbReference>
<dbReference type="Proteomes" id="UP001172101">
    <property type="component" value="Unassembled WGS sequence"/>
</dbReference>
<dbReference type="EMBL" id="JAUIRO010000008">
    <property type="protein sequence ID" value="KAK0703185.1"/>
    <property type="molecule type" value="Genomic_DNA"/>
</dbReference>
<evidence type="ECO:0000313" key="1">
    <source>
        <dbReference type="EMBL" id="KAK0703185.1"/>
    </source>
</evidence>
<keyword evidence="2" id="KW-1185">Reference proteome</keyword>
<comment type="caution">
    <text evidence="1">The sequence shown here is derived from an EMBL/GenBank/DDBJ whole genome shotgun (WGS) entry which is preliminary data.</text>
</comment>
<sequence>MPESTIIFTIAATARLLTTTSLSCMLCRESKKMEISGESRRLEISFSISSGWTLSCCRALSTLHASISGWQPSYIGDMEHA</sequence>
<evidence type="ECO:0000313" key="2">
    <source>
        <dbReference type="Proteomes" id="UP001172101"/>
    </source>
</evidence>
<reference evidence="1" key="1">
    <citation type="submission" date="2023-06" db="EMBL/GenBank/DDBJ databases">
        <title>Genome-scale phylogeny and comparative genomics of the fungal order Sordariales.</title>
        <authorList>
            <consortium name="Lawrence Berkeley National Laboratory"/>
            <person name="Hensen N."/>
            <person name="Bonometti L."/>
            <person name="Westerberg I."/>
            <person name="Brannstrom I.O."/>
            <person name="Guillou S."/>
            <person name="Cros-Aarteil S."/>
            <person name="Calhoun S."/>
            <person name="Haridas S."/>
            <person name="Kuo A."/>
            <person name="Mondo S."/>
            <person name="Pangilinan J."/>
            <person name="Riley R."/>
            <person name="LaButti K."/>
            <person name="Andreopoulos B."/>
            <person name="Lipzen A."/>
            <person name="Chen C."/>
            <person name="Yanf M."/>
            <person name="Daum C."/>
            <person name="Ng V."/>
            <person name="Clum A."/>
            <person name="Steindorff A."/>
            <person name="Ohm R."/>
            <person name="Martin F."/>
            <person name="Silar P."/>
            <person name="Natvig D."/>
            <person name="Lalanne C."/>
            <person name="Gautier V."/>
            <person name="Ament-velasquez S.L."/>
            <person name="Kruys A."/>
            <person name="Hutchinson M.I."/>
            <person name="Powell A.J."/>
            <person name="Barry K."/>
            <person name="Miller A.N."/>
            <person name="Grigoriev I.V."/>
            <person name="Debuchy R."/>
            <person name="Gladieux P."/>
            <person name="Thoren M.H."/>
            <person name="Johannesson H."/>
        </authorList>
    </citation>
    <scope>NUCLEOTIDE SEQUENCE</scope>
    <source>
        <strain evidence="1">SMH2392-1A</strain>
    </source>
</reference>
<accession>A0AA39ZTC5</accession>
<dbReference type="AlphaFoldDB" id="A0AA39ZTC5"/>